<dbReference type="Gene3D" id="3.30.420.10">
    <property type="entry name" value="Ribonuclease H-like superfamily/Ribonuclease H"/>
    <property type="match status" value="1"/>
</dbReference>
<dbReference type="EMBL" id="MT144225">
    <property type="protein sequence ID" value="QJA50924.1"/>
    <property type="molecule type" value="Genomic_DNA"/>
</dbReference>
<name>A0A6H1ZTM4_9ZZZZ</name>
<dbReference type="AlphaFoldDB" id="A0A6H1ZTM4"/>
<dbReference type="InterPro" id="IPR038720">
    <property type="entry name" value="YprB_RNase_H-like_dom"/>
</dbReference>
<gene>
    <name evidence="3" type="ORF">MM415B03006_0011</name>
    <name evidence="2" type="ORF">TM448A01921_0006</name>
</gene>
<feature type="domain" description="YprB ribonuclease H-like" evidence="1">
    <location>
        <begin position="62"/>
        <end position="224"/>
    </location>
</feature>
<dbReference type="SUPFAM" id="SSF53098">
    <property type="entry name" value="Ribonuclease H-like"/>
    <property type="match status" value="1"/>
</dbReference>
<evidence type="ECO:0000313" key="3">
    <source>
        <dbReference type="EMBL" id="QJA87381.1"/>
    </source>
</evidence>
<organism evidence="2">
    <name type="scientific">viral metagenome</name>
    <dbReference type="NCBI Taxonomy" id="1070528"/>
    <lineage>
        <taxon>unclassified sequences</taxon>
        <taxon>metagenomes</taxon>
        <taxon>organismal metagenomes</taxon>
    </lineage>
</organism>
<reference evidence="2" key="1">
    <citation type="submission" date="2020-03" db="EMBL/GenBank/DDBJ databases">
        <title>The deep terrestrial virosphere.</title>
        <authorList>
            <person name="Holmfeldt K."/>
            <person name="Nilsson E."/>
            <person name="Simone D."/>
            <person name="Lopez-Fernandez M."/>
            <person name="Wu X."/>
            <person name="de Brujin I."/>
            <person name="Lundin D."/>
            <person name="Andersson A."/>
            <person name="Bertilsson S."/>
            <person name="Dopson M."/>
        </authorList>
    </citation>
    <scope>NUCLEOTIDE SEQUENCE</scope>
    <source>
        <strain evidence="3">MM415B03006</strain>
        <strain evidence="2">TM448A01921</strain>
    </source>
</reference>
<proteinExistence type="predicted"/>
<dbReference type="InterPro" id="IPR012337">
    <property type="entry name" value="RNaseH-like_sf"/>
</dbReference>
<dbReference type="EMBL" id="MT142701">
    <property type="protein sequence ID" value="QJA87381.1"/>
    <property type="molecule type" value="Genomic_DNA"/>
</dbReference>
<dbReference type="Pfam" id="PF13482">
    <property type="entry name" value="RNase_H_2"/>
    <property type="match status" value="1"/>
</dbReference>
<dbReference type="InterPro" id="IPR036397">
    <property type="entry name" value="RNaseH_sf"/>
</dbReference>
<dbReference type="GO" id="GO:0003676">
    <property type="term" value="F:nucleic acid binding"/>
    <property type="evidence" value="ECO:0007669"/>
    <property type="project" value="InterPro"/>
</dbReference>
<evidence type="ECO:0000259" key="1">
    <source>
        <dbReference type="Pfam" id="PF13482"/>
    </source>
</evidence>
<protein>
    <submittedName>
        <fullName evidence="2">Putative RNase_H superfamily protein</fullName>
    </submittedName>
</protein>
<sequence>MAKAPVSKLKKKEIIWLSKNLCQAHSMDYLSHYNCYLKEIVKNPDYEHVHGTNMPMLNKIGFLDIENFGFQADFGIMLSYCILDDESKTILGRPITKRELATCGDEKLVKDCVRDMSKFDKLVGFYSSRHDIPYIRTRATFHKIPFPRHGEIIHQDLYFAVKYKFRLSRSSQQTAYNILVGESHKTYWGRDNWIKALRGDKKSLDYIYTHNQIDVQELRELYYAIEHFTMRSDRSM</sequence>
<accession>A0A6H1ZTM4</accession>
<evidence type="ECO:0000313" key="2">
    <source>
        <dbReference type="EMBL" id="QJA50924.1"/>
    </source>
</evidence>